<dbReference type="InterPro" id="IPR001647">
    <property type="entry name" value="HTH_TetR"/>
</dbReference>
<keyword evidence="5" id="KW-1185">Reference proteome</keyword>
<dbReference type="InterPro" id="IPR036271">
    <property type="entry name" value="Tet_transcr_reg_TetR-rel_C_sf"/>
</dbReference>
<organism evidence="4 5">
    <name type="scientific">Leptospira hartskeerlii</name>
    <dbReference type="NCBI Taxonomy" id="2023177"/>
    <lineage>
        <taxon>Bacteria</taxon>
        <taxon>Pseudomonadati</taxon>
        <taxon>Spirochaetota</taxon>
        <taxon>Spirochaetia</taxon>
        <taxon>Leptospirales</taxon>
        <taxon>Leptospiraceae</taxon>
        <taxon>Leptospira</taxon>
    </lineage>
</organism>
<evidence type="ECO:0000256" key="2">
    <source>
        <dbReference type="PROSITE-ProRule" id="PRU00335"/>
    </source>
</evidence>
<dbReference type="Pfam" id="PF00440">
    <property type="entry name" value="TetR_N"/>
    <property type="match status" value="1"/>
</dbReference>
<dbReference type="Proteomes" id="UP000232196">
    <property type="component" value="Unassembled WGS sequence"/>
</dbReference>
<dbReference type="EMBL" id="NPDN01000001">
    <property type="protein sequence ID" value="PJZ27018.1"/>
    <property type="molecule type" value="Genomic_DNA"/>
</dbReference>
<dbReference type="PANTHER" id="PTHR43479">
    <property type="entry name" value="ACREF/ENVCD OPERON REPRESSOR-RELATED"/>
    <property type="match status" value="1"/>
</dbReference>
<evidence type="ECO:0000259" key="3">
    <source>
        <dbReference type="PROSITE" id="PS50977"/>
    </source>
</evidence>
<dbReference type="InterPro" id="IPR009057">
    <property type="entry name" value="Homeodomain-like_sf"/>
</dbReference>
<evidence type="ECO:0000313" key="4">
    <source>
        <dbReference type="EMBL" id="PJZ27018.1"/>
    </source>
</evidence>
<dbReference type="Gene3D" id="1.10.10.60">
    <property type="entry name" value="Homeodomain-like"/>
    <property type="match status" value="1"/>
</dbReference>
<evidence type="ECO:0000256" key="1">
    <source>
        <dbReference type="ARBA" id="ARBA00023125"/>
    </source>
</evidence>
<gene>
    <name evidence="4" type="ORF">CH357_00130</name>
</gene>
<keyword evidence="1 2" id="KW-0238">DNA-binding</keyword>
<dbReference type="PANTHER" id="PTHR43479:SF11">
    <property type="entry name" value="ACREF_ENVCD OPERON REPRESSOR-RELATED"/>
    <property type="match status" value="1"/>
</dbReference>
<dbReference type="SUPFAM" id="SSF48498">
    <property type="entry name" value="Tetracyclin repressor-like, C-terminal domain"/>
    <property type="match status" value="1"/>
</dbReference>
<proteinExistence type="predicted"/>
<dbReference type="AlphaFoldDB" id="A0A2M9XH53"/>
<sequence>MRTKPPSPIANRAEARREQILEAALDVFSEKGYHEAGIADIAGKLNIGHGTCYRYFKNKLDILHALVDRILLELLEVVRKESPEKSNTIEEYRNQIKNIGWELFQLFSKDPRQAKIVFFEAMALDETVKRKVQLGIDKSARLTELYLKNGVKKGFLRKELDTRIASQAVNAMMFEGIRINLSSKVDSKFAKRWLEEMPTLMLEGMGKR</sequence>
<protein>
    <submittedName>
        <fullName evidence="4">TetR family transcriptional regulator</fullName>
    </submittedName>
</protein>
<dbReference type="RefSeq" id="WP_100704770.1">
    <property type="nucleotide sequence ID" value="NZ_NPDL01000004.1"/>
</dbReference>
<dbReference type="InterPro" id="IPR050624">
    <property type="entry name" value="HTH-type_Tx_Regulator"/>
</dbReference>
<dbReference type="PRINTS" id="PR00455">
    <property type="entry name" value="HTHTETR"/>
</dbReference>
<dbReference type="SUPFAM" id="SSF46689">
    <property type="entry name" value="Homeodomain-like"/>
    <property type="match status" value="1"/>
</dbReference>
<evidence type="ECO:0000313" key="5">
    <source>
        <dbReference type="Proteomes" id="UP000232196"/>
    </source>
</evidence>
<dbReference type="PROSITE" id="PS50977">
    <property type="entry name" value="HTH_TETR_2"/>
    <property type="match status" value="1"/>
</dbReference>
<accession>A0A2M9XH53</accession>
<dbReference type="Gene3D" id="1.10.357.10">
    <property type="entry name" value="Tetracycline Repressor, domain 2"/>
    <property type="match status" value="1"/>
</dbReference>
<feature type="DNA-binding region" description="H-T-H motif" evidence="2">
    <location>
        <begin position="37"/>
        <end position="56"/>
    </location>
</feature>
<feature type="domain" description="HTH tetR-type" evidence="3">
    <location>
        <begin position="14"/>
        <end position="74"/>
    </location>
</feature>
<comment type="caution">
    <text evidence="4">The sequence shown here is derived from an EMBL/GenBank/DDBJ whole genome shotgun (WGS) entry which is preliminary data.</text>
</comment>
<name>A0A2M9XH53_9LEPT</name>
<reference evidence="4 5" key="1">
    <citation type="submission" date="2017-07" db="EMBL/GenBank/DDBJ databases">
        <title>Leptospira spp. isolated from tropical soils.</title>
        <authorList>
            <person name="Thibeaux R."/>
            <person name="Iraola G."/>
            <person name="Ferres I."/>
            <person name="Bierque E."/>
            <person name="Girault D."/>
            <person name="Soupe-Gilbert M.-E."/>
            <person name="Picardeau M."/>
            <person name="Goarant C."/>
        </authorList>
    </citation>
    <scope>NUCLEOTIDE SEQUENCE [LARGE SCALE GENOMIC DNA]</scope>
    <source>
        <strain evidence="4 5">MCA1-C-A1</strain>
    </source>
</reference>
<dbReference type="GO" id="GO:0003677">
    <property type="term" value="F:DNA binding"/>
    <property type="evidence" value="ECO:0007669"/>
    <property type="project" value="UniProtKB-UniRule"/>
</dbReference>
<dbReference type="OrthoDB" id="9809994at2"/>